<dbReference type="PANTHER" id="PTHR43250">
    <property type="entry name" value="EXODEOXYRIBONUCLEASE III"/>
    <property type="match status" value="1"/>
</dbReference>
<evidence type="ECO:0000256" key="6">
    <source>
        <dbReference type="PIRSR" id="PIRSR604808-2"/>
    </source>
</evidence>
<dbReference type="NCBIfam" id="TIGR00633">
    <property type="entry name" value="xth"/>
    <property type="match status" value="1"/>
</dbReference>
<feature type="active site" evidence="5">
    <location>
        <position position="114"/>
    </location>
</feature>
<accession>A0A6J4HL25</accession>
<evidence type="ECO:0000259" key="8">
    <source>
        <dbReference type="Pfam" id="PF03372"/>
    </source>
</evidence>
<evidence type="ECO:0000256" key="2">
    <source>
        <dbReference type="ARBA" id="ARBA00022723"/>
    </source>
</evidence>
<organism evidence="9">
    <name type="scientific">uncultured Acidimicrobiales bacterium</name>
    <dbReference type="NCBI Taxonomy" id="310071"/>
    <lineage>
        <taxon>Bacteria</taxon>
        <taxon>Bacillati</taxon>
        <taxon>Actinomycetota</taxon>
        <taxon>Acidimicrobiia</taxon>
        <taxon>Acidimicrobiales</taxon>
        <taxon>environmental samples</taxon>
    </lineage>
</organism>
<feature type="binding site" evidence="6">
    <location>
        <position position="157"/>
    </location>
    <ligand>
        <name>Mg(2+)</name>
        <dbReference type="ChEBI" id="CHEBI:18420"/>
        <label>1</label>
    </ligand>
</feature>
<keyword evidence="6" id="KW-0464">Manganese</keyword>
<keyword evidence="4 6" id="KW-0460">Magnesium</keyword>
<dbReference type="InterPro" id="IPR020847">
    <property type="entry name" value="AP_endonuclease_F1_BS"/>
</dbReference>
<evidence type="ECO:0000256" key="7">
    <source>
        <dbReference type="PIRSR" id="PIRSR604808-3"/>
    </source>
</evidence>
<dbReference type="PROSITE" id="PS00726">
    <property type="entry name" value="AP_NUCLEASE_F1_1"/>
    <property type="match status" value="1"/>
</dbReference>
<dbReference type="PROSITE" id="PS51435">
    <property type="entry name" value="AP_NUCLEASE_F1_4"/>
    <property type="match status" value="1"/>
</dbReference>
<feature type="active site" description="Proton donor/acceptor" evidence="5">
    <location>
        <position position="155"/>
    </location>
</feature>
<sequence length="267" mass="29547">MCAGTVPTVRVATWNVNSLKARMPRVEEWLAQVGPDVLCLQETKSTDKAFPAMAFSSLGYESVHHGEGRWNGVAIVSRVGIDDVVDGFAPGIEPDPEARLLTATCGGVRVATVYVPNGRHVGHEQWHHKLGWMERLRAHLDATADPTGDALVLGDFNVAPDDRDVWDPTACHGGTHVSPEERDALRSLCEWGLVDVFRRRHQEDRLFTWWDYRAGAFHKHLGMRIDLLLATAPLADRLSWVLVDRNARKGSQPSDHAPLVAEFTPAG</sequence>
<evidence type="ECO:0000256" key="3">
    <source>
        <dbReference type="ARBA" id="ARBA00022801"/>
    </source>
</evidence>
<reference evidence="9" key="1">
    <citation type="submission" date="2020-02" db="EMBL/GenBank/DDBJ databases">
        <authorList>
            <person name="Meier V. D."/>
        </authorList>
    </citation>
    <scope>NUCLEOTIDE SEQUENCE</scope>
    <source>
        <strain evidence="9">AVDCRST_MAG20</strain>
    </source>
</reference>
<feature type="binding site" evidence="6">
    <location>
        <position position="256"/>
    </location>
    <ligand>
        <name>Mg(2+)</name>
        <dbReference type="ChEBI" id="CHEBI:18420"/>
        <label>1</label>
    </ligand>
</feature>
<name>A0A6J4HL25_9ACTN</name>
<feature type="active site" description="Proton acceptor" evidence="5">
    <location>
        <position position="256"/>
    </location>
</feature>
<dbReference type="InterPro" id="IPR037493">
    <property type="entry name" value="ExoIII-like"/>
</dbReference>
<dbReference type="InterPro" id="IPR005135">
    <property type="entry name" value="Endo/exonuclease/phosphatase"/>
</dbReference>
<keyword evidence="2 6" id="KW-0479">Metal-binding</keyword>
<dbReference type="EMBL" id="CADCSY010000042">
    <property type="protein sequence ID" value="CAA9227458.1"/>
    <property type="molecule type" value="Genomic_DNA"/>
</dbReference>
<dbReference type="AlphaFoldDB" id="A0A6J4HL25"/>
<feature type="site" description="Interaction with DNA substrate" evidence="7">
    <location>
        <position position="256"/>
    </location>
</feature>
<dbReference type="InterPro" id="IPR004808">
    <property type="entry name" value="AP_endonuc_1"/>
</dbReference>
<dbReference type="NCBIfam" id="TIGR00195">
    <property type="entry name" value="exoDNase_III"/>
    <property type="match status" value="1"/>
</dbReference>
<evidence type="ECO:0000256" key="4">
    <source>
        <dbReference type="ARBA" id="ARBA00022842"/>
    </source>
</evidence>
<dbReference type="GO" id="GO:0046872">
    <property type="term" value="F:metal ion binding"/>
    <property type="evidence" value="ECO:0007669"/>
    <property type="project" value="UniProtKB-KW"/>
</dbReference>
<dbReference type="GO" id="GO:0006281">
    <property type="term" value="P:DNA repair"/>
    <property type="evidence" value="ECO:0007669"/>
    <property type="project" value="InterPro"/>
</dbReference>
<evidence type="ECO:0000256" key="1">
    <source>
        <dbReference type="ARBA" id="ARBA00007092"/>
    </source>
</evidence>
<feature type="binding site" evidence="6">
    <location>
        <position position="42"/>
    </location>
    <ligand>
        <name>Mg(2+)</name>
        <dbReference type="ChEBI" id="CHEBI:18420"/>
        <label>1</label>
    </ligand>
</feature>
<comment type="cofactor">
    <cofactor evidence="6">
        <name>Mg(2+)</name>
        <dbReference type="ChEBI" id="CHEBI:18420"/>
    </cofactor>
    <cofactor evidence="6">
        <name>Mn(2+)</name>
        <dbReference type="ChEBI" id="CHEBI:29035"/>
    </cofactor>
    <text evidence="6">Probably binds two magnesium or manganese ions per subunit.</text>
</comment>
<evidence type="ECO:0000313" key="9">
    <source>
        <dbReference type="EMBL" id="CAA9227458.1"/>
    </source>
</evidence>
<dbReference type="InterPro" id="IPR036691">
    <property type="entry name" value="Endo/exonu/phosph_ase_sf"/>
</dbReference>
<dbReference type="EC" id="3.1.11.2" evidence="9"/>
<dbReference type="CDD" id="cd09086">
    <property type="entry name" value="ExoIII-like_AP-endo"/>
    <property type="match status" value="1"/>
</dbReference>
<dbReference type="Pfam" id="PF03372">
    <property type="entry name" value="Exo_endo_phos"/>
    <property type="match status" value="1"/>
</dbReference>
<feature type="binding site" evidence="6">
    <location>
        <position position="255"/>
    </location>
    <ligand>
        <name>Mg(2+)</name>
        <dbReference type="ChEBI" id="CHEBI:18420"/>
        <label>1</label>
    </ligand>
</feature>
<dbReference type="GO" id="GO:0004519">
    <property type="term" value="F:endonuclease activity"/>
    <property type="evidence" value="ECO:0007669"/>
    <property type="project" value="InterPro"/>
</dbReference>
<feature type="site" description="Important for catalytic activity" evidence="7">
    <location>
        <position position="226"/>
    </location>
</feature>
<proteinExistence type="inferred from homology"/>
<evidence type="ECO:0000256" key="5">
    <source>
        <dbReference type="PIRSR" id="PIRSR604808-1"/>
    </source>
</evidence>
<dbReference type="SUPFAM" id="SSF56219">
    <property type="entry name" value="DNase I-like"/>
    <property type="match status" value="1"/>
</dbReference>
<feature type="binding site" evidence="6">
    <location>
        <position position="15"/>
    </location>
    <ligand>
        <name>Mg(2+)</name>
        <dbReference type="ChEBI" id="CHEBI:18420"/>
        <label>1</label>
    </ligand>
</feature>
<dbReference type="Gene3D" id="3.60.10.10">
    <property type="entry name" value="Endonuclease/exonuclease/phosphatase"/>
    <property type="match status" value="1"/>
</dbReference>
<dbReference type="PANTHER" id="PTHR43250:SF2">
    <property type="entry name" value="EXODEOXYRIBONUCLEASE III"/>
    <property type="match status" value="1"/>
</dbReference>
<comment type="similarity">
    <text evidence="1">Belongs to the DNA repair enzymes AP/ExoA family.</text>
</comment>
<feature type="domain" description="Endonuclease/exonuclease/phosphatase" evidence="8">
    <location>
        <begin position="12"/>
        <end position="256"/>
    </location>
</feature>
<protein>
    <submittedName>
        <fullName evidence="9">Exodeoxyribonuclease III</fullName>
        <ecNumber evidence="9">3.1.11.2</ecNumber>
    </submittedName>
</protein>
<feature type="binding site" evidence="6">
    <location>
        <position position="155"/>
    </location>
    <ligand>
        <name>Mg(2+)</name>
        <dbReference type="ChEBI" id="CHEBI:18420"/>
        <label>1</label>
    </ligand>
</feature>
<dbReference type="GO" id="GO:0008311">
    <property type="term" value="F:double-stranded DNA 3'-5' DNA exonuclease activity"/>
    <property type="evidence" value="ECO:0007669"/>
    <property type="project" value="UniProtKB-EC"/>
</dbReference>
<gene>
    <name evidence="9" type="ORF">AVDCRST_MAG20-936</name>
</gene>
<keyword evidence="3 9" id="KW-0378">Hydrolase</keyword>
<dbReference type="GO" id="GO:0003677">
    <property type="term" value="F:DNA binding"/>
    <property type="evidence" value="ECO:0007669"/>
    <property type="project" value="InterPro"/>
</dbReference>
<feature type="site" description="Transition state stabilizer" evidence="7">
    <location>
        <position position="157"/>
    </location>
</feature>